<keyword evidence="7 20" id="KW-0812">Transmembrane</keyword>
<dbReference type="PROSITE" id="PS50011">
    <property type="entry name" value="PROTEIN_KINASE_DOM"/>
    <property type="match status" value="1"/>
</dbReference>
<dbReference type="EMBL" id="KQ989519">
    <property type="protein sequence ID" value="KZV54501.1"/>
    <property type="molecule type" value="Genomic_DNA"/>
</dbReference>
<dbReference type="FunFam" id="1.10.510.10:FF:000276">
    <property type="entry name" value="LRR receptor-like serine/threonine-protein kinase RCH1"/>
    <property type="match status" value="1"/>
</dbReference>
<comment type="catalytic activity">
    <reaction evidence="18">
        <text>L-seryl-[protein] + ATP = O-phospho-L-seryl-[protein] + ADP + H(+)</text>
        <dbReference type="Rhea" id="RHEA:17989"/>
        <dbReference type="Rhea" id="RHEA-COMP:9863"/>
        <dbReference type="Rhea" id="RHEA-COMP:11604"/>
        <dbReference type="ChEBI" id="CHEBI:15378"/>
        <dbReference type="ChEBI" id="CHEBI:29999"/>
        <dbReference type="ChEBI" id="CHEBI:30616"/>
        <dbReference type="ChEBI" id="CHEBI:83421"/>
        <dbReference type="ChEBI" id="CHEBI:456216"/>
        <dbReference type="EC" id="2.7.11.1"/>
    </reaction>
</comment>
<evidence type="ECO:0000256" key="13">
    <source>
        <dbReference type="ARBA" id="ARBA00022989"/>
    </source>
</evidence>
<evidence type="ECO:0000256" key="19">
    <source>
        <dbReference type="PROSITE-ProRule" id="PRU10141"/>
    </source>
</evidence>
<evidence type="ECO:0000256" key="8">
    <source>
        <dbReference type="ARBA" id="ARBA00022729"/>
    </source>
</evidence>
<dbReference type="PROSITE" id="PS00107">
    <property type="entry name" value="PROTEIN_KINASE_ATP"/>
    <property type="match status" value="1"/>
</dbReference>
<evidence type="ECO:0000256" key="9">
    <source>
        <dbReference type="ARBA" id="ARBA00022737"/>
    </source>
</evidence>
<evidence type="ECO:0000256" key="2">
    <source>
        <dbReference type="ARBA" id="ARBA00009592"/>
    </source>
</evidence>
<dbReference type="Pfam" id="PF00560">
    <property type="entry name" value="LRR_1"/>
    <property type="match status" value="5"/>
</dbReference>
<dbReference type="SUPFAM" id="SSF56112">
    <property type="entry name" value="Protein kinase-like (PK-like)"/>
    <property type="match status" value="1"/>
</dbReference>
<dbReference type="InterPro" id="IPR050647">
    <property type="entry name" value="Plant_LRR-RLKs"/>
</dbReference>
<evidence type="ECO:0000256" key="4">
    <source>
        <dbReference type="ARBA" id="ARBA00022527"/>
    </source>
</evidence>
<dbReference type="GO" id="GO:0016020">
    <property type="term" value="C:membrane"/>
    <property type="evidence" value="ECO:0007669"/>
    <property type="project" value="UniProtKB-SubCell"/>
</dbReference>
<keyword evidence="12 19" id="KW-0067">ATP-binding</keyword>
<dbReference type="PANTHER" id="PTHR48056:SF41">
    <property type="entry name" value="RECEPTOR-LIKE PROTEIN KINASE HAIKU2"/>
    <property type="match status" value="1"/>
</dbReference>
<dbReference type="PROSITE" id="PS00108">
    <property type="entry name" value="PROTEIN_KINASE_ST"/>
    <property type="match status" value="1"/>
</dbReference>
<dbReference type="InterPro" id="IPR001611">
    <property type="entry name" value="Leu-rich_rpt"/>
</dbReference>
<evidence type="ECO:0000256" key="10">
    <source>
        <dbReference type="ARBA" id="ARBA00022741"/>
    </source>
</evidence>
<dbReference type="Gene3D" id="3.30.200.20">
    <property type="entry name" value="Phosphorylase Kinase, domain 1"/>
    <property type="match status" value="1"/>
</dbReference>
<keyword evidence="5" id="KW-0433">Leucine-rich repeat</keyword>
<dbReference type="InterPro" id="IPR008271">
    <property type="entry name" value="Ser/Thr_kinase_AS"/>
</dbReference>
<keyword evidence="14 20" id="KW-0472">Membrane</keyword>
<dbReference type="OrthoDB" id="2015831at2759"/>
<dbReference type="PANTHER" id="PTHR48056">
    <property type="entry name" value="LRR RECEPTOR-LIKE SERINE/THREONINE-PROTEIN KINASE-RELATED"/>
    <property type="match status" value="1"/>
</dbReference>
<evidence type="ECO:0000259" key="21">
    <source>
        <dbReference type="PROSITE" id="PS50011"/>
    </source>
</evidence>
<evidence type="ECO:0000256" key="7">
    <source>
        <dbReference type="ARBA" id="ARBA00022692"/>
    </source>
</evidence>
<dbReference type="GO" id="GO:0005524">
    <property type="term" value="F:ATP binding"/>
    <property type="evidence" value="ECO:0007669"/>
    <property type="project" value="UniProtKB-UniRule"/>
</dbReference>
<dbReference type="GO" id="GO:0004674">
    <property type="term" value="F:protein serine/threonine kinase activity"/>
    <property type="evidence" value="ECO:0007669"/>
    <property type="project" value="UniProtKB-KW"/>
</dbReference>
<evidence type="ECO:0000256" key="18">
    <source>
        <dbReference type="ARBA" id="ARBA00048679"/>
    </source>
</evidence>
<dbReference type="InterPro" id="IPR055414">
    <property type="entry name" value="LRR_R13L4/SHOC2-like"/>
</dbReference>
<dbReference type="FunFam" id="3.80.10.10:FF:000905">
    <property type="entry name" value="Receptor-like protein kinase 7"/>
    <property type="match status" value="1"/>
</dbReference>
<keyword evidence="11" id="KW-0418">Kinase</keyword>
<dbReference type="InterPro" id="IPR017441">
    <property type="entry name" value="Protein_kinase_ATP_BS"/>
</dbReference>
<evidence type="ECO:0000256" key="5">
    <source>
        <dbReference type="ARBA" id="ARBA00022614"/>
    </source>
</evidence>
<dbReference type="GO" id="GO:0033612">
    <property type="term" value="F:receptor serine/threonine kinase binding"/>
    <property type="evidence" value="ECO:0007669"/>
    <property type="project" value="TreeGrafter"/>
</dbReference>
<dbReference type="InterPro" id="IPR011009">
    <property type="entry name" value="Kinase-like_dom_sf"/>
</dbReference>
<proteinExistence type="inferred from homology"/>
<gene>
    <name evidence="22" type="ORF">F511_01299</name>
</gene>
<evidence type="ECO:0000256" key="17">
    <source>
        <dbReference type="ARBA" id="ARBA00047899"/>
    </source>
</evidence>
<dbReference type="InterPro" id="IPR032675">
    <property type="entry name" value="LRR_dom_sf"/>
</dbReference>
<accession>A0A2Z7DBS3</accession>
<feature type="domain" description="Protein kinase" evidence="21">
    <location>
        <begin position="523"/>
        <end position="817"/>
    </location>
</feature>
<dbReference type="GO" id="GO:0001653">
    <property type="term" value="F:peptide receptor activity"/>
    <property type="evidence" value="ECO:0007669"/>
    <property type="project" value="UniProtKB-ARBA"/>
</dbReference>
<dbReference type="SMART" id="SM00220">
    <property type="entry name" value="S_TKc"/>
    <property type="match status" value="1"/>
</dbReference>
<feature type="binding site" evidence="19">
    <location>
        <position position="551"/>
    </location>
    <ligand>
        <name>ATP</name>
        <dbReference type="ChEBI" id="CHEBI:30616"/>
    </ligand>
</feature>
<dbReference type="EC" id="2.7.11.1" evidence="3"/>
<dbReference type="FunFam" id="3.30.200.20:FF:000540">
    <property type="entry name" value="Receptor-like protein kinase HAIKU2"/>
    <property type="match status" value="1"/>
</dbReference>
<evidence type="ECO:0000256" key="20">
    <source>
        <dbReference type="SAM" id="Phobius"/>
    </source>
</evidence>
<keyword evidence="9" id="KW-0677">Repeat</keyword>
<comment type="catalytic activity">
    <reaction evidence="17">
        <text>L-threonyl-[protein] + ATP = O-phospho-L-threonyl-[protein] + ADP + H(+)</text>
        <dbReference type="Rhea" id="RHEA:46608"/>
        <dbReference type="Rhea" id="RHEA-COMP:11060"/>
        <dbReference type="Rhea" id="RHEA-COMP:11605"/>
        <dbReference type="ChEBI" id="CHEBI:15378"/>
        <dbReference type="ChEBI" id="CHEBI:30013"/>
        <dbReference type="ChEBI" id="CHEBI:30616"/>
        <dbReference type="ChEBI" id="CHEBI:61977"/>
        <dbReference type="ChEBI" id="CHEBI:456216"/>
        <dbReference type="EC" id="2.7.11.1"/>
    </reaction>
</comment>
<evidence type="ECO:0000256" key="1">
    <source>
        <dbReference type="ARBA" id="ARBA00004167"/>
    </source>
</evidence>
<sequence>MVYLYANNSGFSGIFPWHSLQNMTNLVALSLGDNPLDPYPFPQVILNRTKLNWLFLSNCSIEGQIPEDIGNLVELIDLELAQNNITGKIPHGITGLTKLWQLELYRNELTGEFPSGMGNLTNLENFDASANHLSGGLSEIKFMHKLRSLQLYQNQLSGEIPAEFGEFKNLVNLSLYRNNLSGEIPQHLGSSSNIFFIDVSENFFSGSIPPHMCRMGTTKKLLLLQNNLTGQIPGTYANCTTLIRFRVSKNQLSGHVPAGMWGLPKAEIMDLAENKLEGPITSDIGKAGTLAQLFLANNRFSGELPSEISMASSMVSIDLSYNQFSGEIPVSLGELKQLTTIQFQGNKFSGSIPDSLHNSPSINDINMAFNSLSGQIPASLGTLSTLNFLNLSRNQLSGPIPGTLSSLRLNLLDLSYNRLTGPIPESLLIEANNGSFSGNAGLCTEKIRGFRRCSAESHTSRYLVTVLLCLVVASIACLISMLAFCLLKSESEHEGGRSLKDDAWDLKSFHILTFSEDEILDSIKPVNLIGRGGSGNVYKVLVRDEKEFAVKHILHSDLPHNAMKNVGTSTPILLERRSTKSREFESEVETLSSIRHINVVKLYCSITSEDSSLLVYEYMPNGSLWDRLHTNKKLSLDWDTRFEIALGAAKGLEYLHHGCERPVIHRDVKSSNILLDELLKPRIADFGLAKIVQATSTQESTQTFAGTYGYIAPEYAYTNKVNEKSDLYSFGVVLMELVTGKKPIEPEFGEAKDIVEWVSSKLKTKESVLSIVDSTIPDIYKEAALEVLKVAILCTARVPGMRPTMRSVVQMLEESQVKKEGKRRG</sequence>
<evidence type="ECO:0000256" key="6">
    <source>
        <dbReference type="ARBA" id="ARBA00022679"/>
    </source>
</evidence>
<evidence type="ECO:0000256" key="16">
    <source>
        <dbReference type="ARBA" id="ARBA00023180"/>
    </source>
</evidence>
<dbReference type="Pfam" id="PF00069">
    <property type="entry name" value="Pkinase"/>
    <property type="match status" value="1"/>
</dbReference>
<evidence type="ECO:0000256" key="15">
    <source>
        <dbReference type="ARBA" id="ARBA00023170"/>
    </source>
</evidence>
<evidence type="ECO:0000256" key="14">
    <source>
        <dbReference type="ARBA" id="ARBA00023136"/>
    </source>
</evidence>
<dbReference type="Gene3D" id="1.10.510.10">
    <property type="entry name" value="Transferase(Phosphotransferase) domain 1"/>
    <property type="match status" value="1"/>
</dbReference>
<dbReference type="SUPFAM" id="SSF52058">
    <property type="entry name" value="L domain-like"/>
    <property type="match status" value="2"/>
</dbReference>
<name>A0A2Z7DBS3_9LAMI</name>
<dbReference type="GO" id="GO:0009791">
    <property type="term" value="P:post-embryonic development"/>
    <property type="evidence" value="ECO:0007669"/>
    <property type="project" value="UniProtKB-ARBA"/>
</dbReference>
<dbReference type="InterPro" id="IPR000719">
    <property type="entry name" value="Prot_kinase_dom"/>
</dbReference>
<dbReference type="FunFam" id="3.80.10.10:FF:000413">
    <property type="entry name" value="Inactive leucine-rich repeat receptor-like protein kinase"/>
    <property type="match status" value="1"/>
</dbReference>
<comment type="subcellular location">
    <subcellularLocation>
        <location evidence="1">Membrane</location>
        <topology evidence="1">Single-pass membrane protein</topology>
    </subcellularLocation>
</comment>
<dbReference type="Gene3D" id="3.80.10.10">
    <property type="entry name" value="Ribonuclease Inhibitor"/>
    <property type="match status" value="2"/>
</dbReference>
<keyword evidence="16" id="KW-0325">Glycoprotein</keyword>
<keyword evidence="15" id="KW-0675">Receptor</keyword>
<comment type="similarity">
    <text evidence="2">Belongs to the RLP family.</text>
</comment>
<reference evidence="22 23" key="1">
    <citation type="journal article" date="2015" name="Proc. Natl. Acad. Sci. U.S.A.">
        <title>The resurrection genome of Boea hygrometrica: A blueprint for survival of dehydration.</title>
        <authorList>
            <person name="Xiao L."/>
            <person name="Yang G."/>
            <person name="Zhang L."/>
            <person name="Yang X."/>
            <person name="Zhao S."/>
            <person name="Ji Z."/>
            <person name="Zhou Q."/>
            <person name="Hu M."/>
            <person name="Wang Y."/>
            <person name="Chen M."/>
            <person name="Xu Y."/>
            <person name="Jin H."/>
            <person name="Xiao X."/>
            <person name="Hu G."/>
            <person name="Bao F."/>
            <person name="Hu Y."/>
            <person name="Wan P."/>
            <person name="Li L."/>
            <person name="Deng X."/>
            <person name="Kuang T."/>
            <person name="Xiang C."/>
            <person name="Zhu J.K."/>
            <person name="Oliver M.J."/>
            <person name="He Y."/>
        </authorList>
    </citation>
    <scope>NUCLEOTIDE SEQUENCE [LARGE SCALE GENOMIC DNA]</scope>
    <source>
        <strain evidence="23">cv. XS01</strain>
    </source>
</reference>
<keyword evidence="4" id="KW-0723">Serine/threonine-protein kinase</keyword>
<evidence type="ECO:0000256" key="12">
    <source>
        <dbReference type="ARBA" id="ARBA00022840"/>
    </source>
</evidence>
<dbReference type="Proteomes" id="UP000250235">
    <property type="component" value="Unassembled WGS sequence"/>
</dbReference>
<evidence type="ECO:0000313" key="22">
    <source>
        <dbReference type="EMBL" id="KZV54501.1"/>
    </source>
</evidence>
<protein>
    <recommendedName>
        <fullName evidence="3">non-specific serine/threonine protein kinase</fullName>
        <ecNumber evidence="3">2.7.11.1</ecNumber>
    </recommendedName>
</protein>
<evidence type="ECO:0000256" key="3">
    <source>
        <dbReference type="ARBA" id="ARBA00012513"/>
    </source>
</evidence>
<dbReference type="AlphaFoldDB" id="A0A2Z7DBS3"/>
<organism evidence="22 23">
    <name type="scientific">Dorcoceras hygrometricum</name>
    <dbReference type="NCBI Taxonomy" id="472368"/>
    <lineage>
        <taxon>Eukaryota</taxon>
        <taxon>Viridiplantae</taxon>
        <taxon>Streptophyta</taxon>
        <taxon>Embryophyta</taxon>
        <taxon>Tracheophyta</taxon>
        <taxon>Spermatophyta</taxon>
        <taxon>Magnoliopsida</taxon>
        <taxon>eudicotyledons</taxon>
        <taxon>Gunneridae</taxon>
        <taxon>Pentapetalae</taxon>
        <taxon>asterids</taxon>
        <taxon>lamiids</taxon>
        <taxon>Lamiales</taxon>
        <taxon>Gesneriaceae</taxon>
        <taxon>Didymocarpoideae</taxon>
        <taxon>Trichosporeae</taxon>
        <taxon>Loxocarpinae</taxon>
        <taxon>Dorcoceras</taxon>
    </lineage>
</organism>
<dbReference type="Pfam" id="PF23598">
    <property type="entry name" value="LRR_14"/>
    <property type="match status" value="1"/>
</dbReference>
<keyword evidence="6" id="KW-0808">Transferase</keyword>
<keyword evidence="8" id="KW-0732">Signal</keyword>
<evidence type="ECO:0000256" key="11">
    <source>
        <dbReference type="ARBA" id="ARBA00022777"/>
    </source>
</evidence>
<feature type="transmembrane region" description="Helical" evidence="20">
    <location>
        <begin position="462"/>
        <end position="487"/>
    </location>
</feature>
<keyword evidence="10 19" id="KW-0547">Nucleotide-binding</keyword>
<dbReference type="FunFam" id="3.80.10.10:FF:000111">
    <property type="entry name" value="LRR receptor-like serine/threonine-protein kinase ERECTA"/>
    <property type="match status" value="1"/>
</dbReference>
<keyword evidence="23" id="KW-1185">Reference proteome</keyword>
<keyword evidence="13 20" id="KW-1133">Transmembrane helix</keyword>
<evidence type="ECO:0000313" key="23">
    <source>
        <dbReference type="Proteomes" id="UP000250235"/>
    </source>
</evidence>